<dbReference type="AlphaFoldDB" id="A0A9J7EF12"/>
<sequence length="227" mass="24926">MKILCLILHFWISFVICRDFYIGMFKHDDYLVAQDVVFKDANPFGYTMASYGRLFKCPITFFRVVDRLGMGRGPYTTVVRGGLGKKYINVRIRSTYKLPVSVNIYVGCENKEPRVVKFPKQPPKARTKGTEKNEPTTTTDSSSKNETSPSDPSSRNETDPAAPDPANPDPANPDPANPDPANPDPAKPDPAKPDPAKPDPAKPDPAKPDPANPNPDKPDPVNPPPGN</sequence>
<evidence type="ECO:0000256" key="1">
    <source>
        <dbReference type="SAM" id="MobiDB-lite"/>
    </source>
</evidence>
<name>A0A9J7EF12_SPOLT</name>
<reference evidence="4" key="1">
    <citation type="submission" date="2025-08" db="UniProtKB">
        <authorList>
            <consortium name="RefSeq"/>
        </authorList>
    </citation>
    <scope>IDENTIFICATION</scope>
    <source>
        <strain evidence="4">Ishihara</strain>
        <tissue evidence="4">Whole body</tissue>
    </source>
</reference>
<feature type="compositionally biased region" description="Polar residues" evidence="1">
    <location>
        <begin position="135"/>
        <end position="155"/>
    </location>
</feature>
<accession>A0A9J7EF12</accession>
<dbReference type="KEGG" id="sliu:111356848"/>
<dbReference type="OrthoDB" id="7481740at2759"/>
<dbReference type="GeneID" id="111356848"/>
<feature type="compositionally biased region" description="Pro residues" evidence="1">
    <location>
        <begin position="162"/>
        <end position="185"/>
    </location>
</feature>
<proteinExistence type="predicted"/>
<feature type="signal peptide" evidence="2">
    <location>
        <begin position="1"/>
        <end position="17"/>
    </location>
</feature>
<dbReference type="Proteomes" id="UP000301870">
    <property type="component" value="Chromosome 23"/>
</dbReference>
<protein>
    <submittedName>
        <fullName evidence="4">Ejaculatory bulb-specific protein 1-like</fullName>
    </submittedName>
</protein>
<dbReference type="InterPro" id="IPR031734">
    <property type="entry name" value="MBF2"/>
</dbReference>
<feature type="chain" id="PRO_5039943546" evidence="2">
    <location>
        <begin position="18"/>
        <end position="227"/>
    </location>
</feature>
<dbReference type="RefSeq" id="XP_022827104.1">
    <property type="nucleotide sequence ID" value="XM_022971336.1"/>
</dbReference>
<evidence type="ECO:0000256" key="2">
    <source>
        <dbReference type="SAM" id="SignalP"/>
    </source>
</evidence>
<feature type="compositionally biased region" description="Pro residues" evidence="1">
    <location>
        <begin position="208"/>
        <end position="227"/>
    </location>
</feature>
<dbReference type="Pfam" id="PF15868">
    <property type="entry name" value="MBF2"/>
    <property type="match status" value="1"/>
</dbReference>
<feature type="compositionally biased region" description="Basic and acidic residues" evidence="1">
    <location>
        <begin position="186"/>
        <end position="207"/>
    </location>
</feature>
<keyword evidence="3" id="KW-1185">Reference proteome</keyword>
<keyword evidence="2" id="KW-0732">Signal</keyword>
<evidence type="ECO:0000313" key="3">
    <source>
        <dbReference type="Proteomes" id="UP000301870"/>
    </source>
</evidence>
<feature type="region of interest" description="Disordered" evidence="1">
    <location>
        <begin position="116"/>
        <end position="227"/>
    </location>
</feature>
<gene>
    <name evidence="4" type="primary">LOC111356848</name>
</gene>
<evidence type="ECO:0000313" key="4">
    <source>
        <dbReference type="RefSeq" id="XP_022827104.1"/>
    </source>
</evidence>
<organism evidence="3 4">
    <name type="scientific">Spodoptera litura</name>
    <name type="common">Asian cotton leafworm</name>
    <dbReference type="NCBI Taxonomy" id="69820"/>
    <lineage>
        <taxon>Eukaryota</taxon>
        <taxon>Metazoa</taxon>
        <taxon>Ecdysozoa</taxon>
        <taxon>Arthropoda</taxon>
        <taxon>Hexapoda</taxon>
        <taxon>Insecta</taxon>
        <taxon>Pterygota</taxon>
        <taxon>Neoptera</taxon>
        <taxon>Endopterygota</taxon>
        <taxon>Lepidoptera</taxon>
        <taxon>Glossata</taxon>
        <taxon>Ditrysia</taxon>
        <taxon>Noctuoidea</taxon>
        <taxon>Noctuidae</taxon>
        <taxon>Amphipyrinae</taxon>
        <taxon>Spodoptera</taxon>
    </lineage>
</organism>